<name>A0A3B1DAK7_9ZZZZ</name>
<dbReference type="GO" id="GO:0008901">
    <property type="term" value="F:ferredoxin hydrogenase activity"/>
    <property type="evidence" value="ECO:0007669"/>
    <property type="project" value="InterPro"/>
</dbReference>
<evidence type="ECO:0000313" key="2">
    <source>
        <dbReference type="EMBL" id="VAX33873.1"/>
    </source>
</evidence>
<gene>
    <name evidence="2" type="ORF">MNBD_NITROSPIRAE03-11</name>
</gene>
<dbReference type="InterPro" id="IPR001501">
    <property type="entry name" value="Ni-dep_hyd_lsu"/>
</dbReference>
<dbReference type="Gene3D" id="1.10.645.10">
    <property type="entry name" value="Cytochrome-c3 Hydrogenase, chain B"/>
    <property type="match status" value="1"/>
</dbReference>
<evidence type="ECO:0000256" key="1">
    <source>
        <dbReference type="ARBA" id="ARBA00023002"/>
    </source>
</evidence>
<accession>A0A3B1DAK7</accession>
<proteinExistence type="predicted"/>
<keyword evidence="1 2" id="KW-0560">Oxidoreductase</keyword>
<protein>
    <submittedName>
        <fullName evidence="2">Sulfhydrogenase subunit alpha</fullName>
        <ecNumber evidence="2">1.12.1.5</ecNumber>
    </submittedName>
</protein>
<dbReference type="PANTHER" id="PTHR43600:SF4">
    <property type="entry name" value="CYTOSOLIC NIFE-HYDROGENASE, ALPHA SUBUNIT"/>
    <property type="match status" value="1"/>
</dbReference>
<sequence length="423" mass="46239">MKKELISRVEGHGSIGLKIKGRRVESVELDILTPPRLFEKLIVGRHFNDVPTIVSRICSICSASHRVISVMAIEDAFGVKAPGEAVLLRELLLHAETLESHGLHLFLLALPDYYGYSSFVDMARELPDAASLGFRVKGIGNRMQECVGGRAIHQITPVVGGMSAGPSREDLKRVQQEAEPLIDEVSRFLSKDIPPLQYTPLVEVGNRVSLAGSGYGYTGGDILINGKEKVQIRDFYQKFHESALPPSYTKHTLYGKEPFMVGALPRILNSGSKLKGSAGALLKRLGIMKSRSTYMNNLAQGVEIVFSLERVVEIIGELLDMDLPEGQDGGITAEFSPVAGTGTAAIEAPRGMLVHTYTFDEKGYVTEGNITTPTAMNLSDMERTLMMMAEALIKETPDIKPALETLVRAYDPCISCSVHIVRL</sequence>
<dbReference type="InterPro" id="IPR018194">
    <property type="entry name" value="Ni-dep_hyd_lsu_Ni_BS"/>
</dbReference>
<dbReference type="InterPro" id="IPR029014">
    <property type="entry name" value="NiFe-Hase_large"/>
</dbReference>
<dbReference type="Pfam" id="PF00374">
    <property type="entry name" value="NiFeSe_Hases"/>
    <property type="match status" value="2"/>
</dbReference>
<dbReference type="SUPFAM" id="SSF56762">
    <property type="entry name" value="HydB/Nqo4-like"/>
    <property type="match status" value="1"/>
</dbReference>
<organism evidence="2">
    <name type="scientific">hydrothermal vent metagenome</name>
    <dbReference type="NCBI Taxonomy" id="652676"/>
    <lineage>
        <taxon>unclassified sequences</taxon>
        <taxon>metagenomes</taxon>
        <taxon>ecological metagenomes</taxon>
    </lineage>
</organism>
<dbReference type="AlphaFoldDB" id="A0A3B1DAK7"/>
<dbReference type="GO" id="GO:0016151">
    <property type="term" value="F:nickel cation binding"/>
    <property type="evidence" value="ECO:0007669"/>
    <property type="project" value="InterPro"/>
</dbReference>
<dbReference type="PROSITE" id="PS00508">
    <property type="entry name" value="NI_HGENASE_L_2"/>
    <property type="match status" value="1"/>
</dbReference>
<dbReference type="PANTHER" id="PTHR43600">
    <property type="entry name" value="COENZYME F420 HYDROGENASE, SUBUNIT ALPHA"/>
    <property type="match status" value="1"/>
</dbReference>
<dbReference type="EMBL" id="UOGI01000213">
    <property type="protein sequence ID" value="VAX33873.1"/>
    <property type="molecule type" value="Genomic_DNA"/>
</dbReference>
<reference evidence="2" key="1">
    <citation type="submission" date="2018-06" db="EMBL/GenBank/DDBJ databases">
        <authorList>
            <person name="Zhirakovskaya E."/>
        </authorList>
    </citation>
    <scope>NUCLEOTIDE SEQUENCE</scope>
</reference>
<dbReference type="EC" id="1.12.1.5" evidence="2"/>